<reference evidence="2" key="1">
    <citation type="submission" date="2018-09" db="EMBL/GenBank/DDBJ databases">
        <title>whole genome sequence of T. equiperdum IVM-t1 strain.</title>
        <authorList>
            <person name="Suganuma K."/>
        </authorList>
    </citation>
    <scope>NUCLEOTIDE SEQUENCE [LARGE SCALE GENOMIC DNA]</scope>
    <source>
        <strain evidence="2">IVM-t1</strain>
    </source>
</reference>
<evidence type="ECO:0000313" key="2">
    <source>
        <dbReference type="EMBL" id="RHW70335.1"/>
    </source>
</evidence>
<protein>
    <submittedName>
        <fullName evidence="2">Uncharacterized protein</fullName>
    </submittedName>
</protein>
<dbReference type="AlphaFoldDB" id="A0A3L6L277"/>
<comment type="caution">
    <text evidence="2">The sequence shown here is derived from an EMBL/GenBank/DDBJ whole genome shotgun (WGS) entry which is preliminary data.</text>
</comment>
<accession>A0A3L6L277</accession>
<gene>
    <name evidence="2" type="ORF">DPX39_090021400</name>
</gene>
<proteinExistence type="predicted"/>
<sequence>MNAQQCMHDMYEPRKKQHEIKAPAQPHNCKGLNHSSGATNLTEQPNKLVFNYPKRGFANDSEGKGYDGTELLYVTWFHSGTDHADTLEHLGKKDVFHVSYRYSTLKRRTSNTPSSSRFTQLKSPRAE</sequence>
<evidence type="ECO:0000256" key="1">
    <source>
        <dbReference type="SAM" id="MobiDB-lite"/>
    </source>
</evidence>
<feature type="region of interest" description="Disordered" evidence="1">
    <location>
        <begin position="105"/>
        <end position="127"/>
    </location>
</feature>
<dbReference type="EMBL" id="QSBY01000009">
    <property type="protein sequence ID" value="RHW70335.1"/>
    <property type="molecule type" value="Genomic_DNA"/>
</dbReference>
<feature type="region of interest" description="Disordered" evidence="1">
    <location>
        <begin position="1"/>
        <end position="21"/>
    </location>
</feature>
<dbReference type="Proteomes" id="UP000266743">
    <property type="component" value="Chromosome 9"/>
</dbReference>
<feature type="compositionally biased region" description="Polar residues" evidence="1">
    <location>
        <begin position="110"/>
        <end position="127"/>
    </location>
</feature>
<name>A0A3L6L277_9TRYP</name>
<organism evidence="2">
    <name type="scientific">Trypanosoma brucei equiperdum</name>
    <dbReference type="NCBI Taxonomy" id="630700"/>
    <lineage>
        <taxon>Eukaryota</taxon>
        <taxon>Discoba</taxon>
        <taxon>Euglenozoa</taxon>
        <taxon>Kinetoplastea</taxon>
        <taxon>Metakinetoplastina</taxon>
        <taxon>Trypanosomatida</taxon>
        <taxon>Trypanosomatidae</taxon>
        <taxon>Trypanosoma</taxon>
    </lineage>
</organism>